<keyword evidence="1" id="KW-0489">Methyltransferase</keyword>
<proteinExistence type="predicted"/>
<name>V6KUL4_STRRC</name>
<keyword evidence="2" id="KW-0808">Transferase</keyword>
<evidence type="ECO:0000256" key="3">
    <source>
        <dbReference type="SAM" id="MobiDB-lite"/>
    </source>
</evidence>
<organism evidence="5 6">
    <name type="scientific">Streptomyces roseochromogenus subsp. oscitans DS 12.976</name>
    <dbReference type="NCBI Taxonomy" id="1352936"/>
    <lineage>
        <taxon>Bacteria</taxon>
        <taxon>Bacillati</taxon>
        <taxon>Actinomycetota</taxon>
        <taxon>Actinomycetes</taxon>
        <taxon>Kitasatosporales</taxon>
        <taxon>Streptomycetaceae</taxon>
        <taxon>Streptomyces</taxon>
    </lineage>
</organism>
<dbReference type="PATRIC" id="fig|1352936.5.peg.1659"/>
<dbReference type="CDD" id="cd02440">
    <property type="entry name" value="AdoMet_MTases"/>
    <property type="match status" value="1"/>
</dbReference>
<dbReference type="EMBL" id="AWQX01000062">
    <property type="protein sequence ID" value="EST35121.1"/>
    <property type="molecule type" value="Genomic_DNA"/>
</dbReference>
<feature type="region of interest" description="Disordered" evidence="3">
    <location>
        <begin position="45"/>
        <end position="65"/>
    </location>
</feature>
<dbReference type="Gene3D" id="3.40.50.150">
    <property type="entry name" value="Vaccinia Virus protein VP39"/>
    <property type="match status" value="1"/>
</dbReference>
<evidence type="ECO:0000313" key="5">
    <source>
        <dbReference type="EMBL" id="EST35121.1"/>
    </source>
</evidence>
<accession>V6KUL4</accession>
<evidence type="ECO:0000256" key="2">
    <source>
        <dbReference type="ARBA" id="ARBA00022679"/>
    </source>
</evidence>
<evidence type="ECO:0000313" key="6">
    <source>
        <dbReference type="Proteomes" id="UP000017984"/>
    </source>
</evidence>
<dbReference type="Pfam" id="PF13649">
    <property type="entry name" value="Methyltransf_25"/>
    <property type="match status" value="1"/>
</dbReference>
<dbReference type="GO" id="GO:0008168">
    <property type="term" value="F:methyltransferase activity"/>
    <property type="evidence" value="ECO:0007669"/>
    <property type="project" value="UniProtKB-ARBA"/>
</dbReference>
<gene>
    <name evidence="5" type="ORF">M878_07780</name>
</gene>
<dbReference type="STRING" id="1352936.M878_07780"/>
<feature type="domain" description="Methyltransferase" evidence="4">
    <location>
        <begin position="105"/>
        <end position="202"/>
    </location>
</feature>
<dbReference type="GO" id="GO:0017000">
    <property type="term" value="P:antibiotic biosynthetic process"/>
    <property type="evidence" value="ECO:0007669"/>
    <property type="project" value="UniProtKB-ARBA"/>
</dbReference>
<dbReference type="PANTHER" id="PTHR43861">
    <property type="entry name" value="TRANS-ACONITATE 2-METHYLTRANSFERASE-RELATED"/>
    <property type="match status" value="1"/>
</dbReference>
<comment type="caution">
    <text evidence="5">The sequence shown here is derived from an EMBL/GenBank/DDBJ whole genome shotgun (WGS) entry which is preliminary data.</text>
</comment>
<dbReference type="PANTHER" id="PTHR43861:SF1">
    <property type="entry name" value="TRANS-ACONITATE 2-METHYLTRANSFERASE"/>
    <property type="match status" value="1"/>
</dbReference>
<feature type="compositionally biased region" description="Basic and acidic residues" evidence="3">
    <location>
        <begin position="46"/>
        <end position="65"/>
    </location>
</feature>
<dbReference type="HOGENOM" id="CLU_066439_0_0_11"/>
<protein>
    <recommendedName>
        <fullName evidence="4">Methyltransferase domain-containing protein</fullName>
    </recommendedName>
</protein>
<dbReference type="AlphaFoldDB" id="V6KUL4"/>
<dbReference type="SUPFAM" id="SSF53335">
    <property type="entry name" value="S-adenosyl-L-methionine-dependent methyltransferases"/>
    <property type="match status" value="1"/>
</dbReference>
<keyword evidence="6" id="KW-1185">Reference proteome</keyword>
<reference evidence="5 6" key="1">
    <citation type="journal article" date="2014" name="Genome Announc.">
        <title>Draft Genome Sequence of Streptomyces roseochromogenes subsp. oscitans DS 12.976, Producer of the Aminocoumarin Antibiotic Clorobiocin.</title>
        <authorList>
            <person name="Ruckert C."/>
            <person name="Kalinowski J."/>
            <person name="Heide L."/>
            <person name="Apel A.K."/>
        </authorList>
    </citation>
    <scope>NUCLEOTIDE SEQUENCE [LARGE SCALE GENOMIC DNA]</scope>
    <source>
        <strain evidence="5 6">DS 12.976</strain>
    </source>
</reference>
<evidence type="ECO:0000256" key="1">
    <source>
        <dbReference type="ARBA" id="ARBA00022603"/>
    </source>
</evidence>
<dbReference type="Proteomes" id="UP000017984">
    <property type="component" value="Chromosome"/>
</dbReference>
<dbReference type="InterPro" id="IPR041698">
    <property type="entry name" value="Methyltransf_25"/>
</dbReference>
<evidence type="ECO:0000259" key="4">
    <source>
        <dbReference type="Pfam" id="PF13649"/>
    </source>
</evidence>
<dbReference type="InterPro" id="IPR029063">
    <property type="entry name" value="SAM-dependent_MTases_sf"/>
</dbReference>
<sequence>MIDMVAPSSLPRTSFFCGTGNESGIGLYAVARWPHPSERLIPMTQDQHDHHGHDGHDHGHGHGHGGDVDWAAMAALLEAEAEVHSPAYARALAWLGKEVTEPGLIVDAGSGPGVIACLMAEAFPGARVVAADASAPLLERARARAARQGVADRFDTLAGELPESLRELEYPADLLWASRSLHHLGDQKAALTAFAARLAPGGTLAILEGGLPSRYLPREIGFGRPGLQARLDVAQEERFARMRAELPGAVTETEDWPVLLSAAGLKHTGSRSFLLDVPAPVPDRVRAFVVGALTRAREIHADALDAEDRATLDRLVDPADPGSVHQRPDVFVLTAHTVHRAVRPV</sequence>